<proteinExistence type="inferred from homology"/>
<dbReference type="AlphaFoldDB" id="A0A0G0BJD0"/>
<evidence type="ECO:0000256" key="9">
    <source>
        <dbReference type="NCBIfam" id="TIGR00362"/>
    </source>
</evidence>
<dbReference type="STRING" id="1618350.UR67_C0005G0052"/>
<comment type="domain">
    <text evidence="8">Domain I is involved in oligomerization and binding regulators, domain II is flexibile and of varying length in different bacteria, domain III forms the AAA+ region, while domain IV binds dsDNA.</text>
</comment>
<dbReference type="InterPro" id="IPR010921">
    <property type="entry name" value="Trp_repressor/repl_initiator"/>
</dbReference>
<feature type="binding site" evidence="8">
    <location>
        <position position="156"/>
    </location>
    <ligand>
        <name>ATP</name>
        <dbReference type="ChEBI" id="CHEBI:30616"/>
    </ligand>
</feature>
<evidence type="ECO:0000256" key="3">
    <source>
        <dbReference type="ARBA" id="ARBA00022705"/>
    </source>
</evidence>
<dbReference type="Pfam" id="PF11638">
    <property type="entry name" value="DnaA_N"/>
    <property type="match status" value="1"/>
</dbReference>
<keyword evidence="3 8" id="KW-0235">DNA replication</keyword>
<comment type="caution">
    <text evidence="8">Lacks conserved residue(s) required for the propagation of feature annotation.</text>
</comment>
<dbReference type="SMART" id="SM00760">
    <property type="entry name" value="Bac_DnaA_C"/>
    <property type="match status" value="1"/>
</dbReference>
<evidence type="ECO:0000256" key="5">
    <source>
        <dbReference type="ARBA" id="ARBA00022840"/>
    </source>
</evidence>
<comment type="subunit">
    <text evidence="8">Oligomerizes as a right-handed, spiral filament on DNA at oriC.</text>
</comment>
<dbReference type="InterPro" id="IPR003593">
    <property type="entry name" value="AAA+_ATPase"/>
</dbReference>
<evidence type="ECO:0000256" key="11">
    <source>
        <dbReference type="RuleBase" id="RU004227"/>
    </source>
</evidence>
<feature type="region of interest" description="Domain IV, binds dsDNA" evidence="8">
    <location>
        <begin position="327"/>
        <end position="447"/>
    </location>
</feature>
<comment type="function">
    <text evidence="8 10">Plays an essential role in the initiation and regulation of chromosomal replication. ATP-DnaA binds to the origin of replication (oriC) to initiate formation of the DNA replication initiation complex once per cell cycle. Binds the DnaA box (a 9 base pair repeat at the origin) and separates the double-stranded (ds)DNA. Forms a right-handed helical filament on oriC DNA; dsDNA binds to the exterior of the filament while single-stranded (ss)DNA is stabiized in the filament's interior. The ATP-DnaA-oriC complex binds and stabilizes one strand of the AT-rich DNA unwinding element (DUE), permitting loading of DNA polymerase. After initiation quickly degrades to an ADP-DnaA complex that is not apt for DNA replication. Binds acidic phospholipids.</text>
</comment>
<evidence type="ECO:0000256" key="7">
    <source>
        <dbReference type="ARBA" id="ARBA00023125"/>
    </source>
</evidence>
<evidence type="ECO:0000313" key="14">
    <source>
        <dbReference type="EMBL" id="KKP69563.1"/>
    </source>
</evidence>
<dbReference type="GO" id="GO:0008289">
    <property type="term" value="F:lipid binding"/>
    <property type="evidence" value="ECO:0007669"/>
    <property type="project" value="UniProtKB-KW"/>
</dbReference>
<dbReference type="InterPro" id="IPR020591">
    <property type="entry name" value="Chromosome_initiator_DnaA-like"/>
</dbReference>
<feature type="binding site" evidence="8">
    <location>
        <position position="154"/>
    </location>
    <ligand>
        <name>ATP</name>
        <dbReference type="ChEBI" id="CHEBI:30616"/>
    </ligand>
</feature>
<dbReference type="Gene3D" id="1.10.8.60">
    <property type="match status" value="1"/>
</dbReference>
<dbReference type="InterPro" id="IPR027417">
    <property type="entry name" value="P-loop_NTPase"/>
</dbReference>
<dbReference type="FunFam" id="3.40.50.300:FF:000668">
    <property type="entry name" value="Chromosomal replication initiator protein DnaA"/>
    <property type="match status" value="1"/>
</dbReference>
<evidence type="ECO:0000259" key="13">
    <source>
        <dbReference type="SMART" id="SM00760"/>
    </source>
</evidence>
<evidence type="ECO:0000256" key="6">
    <source>
        <dbReference type="ARBA" id="ARBA00023121"/>
    </source>
</evidence>
<dbReference type="SMART" id="SM00382">
    <property type="entry name" value="AAA"/>
    <property type="match status" value="1"/>
</dbReference>
<evidence type="ECO:0000256" key="4">
    <source>
        <dbReference type="ARBA" id="ARBA00022741"/>
    </source>
</evidence>
<keyword evidence="7 8" id="KW-0238">DNA-binding</keyword>
<evidence type="ECO:0000256" key="10">
    <source>
        <dbReference type="RuleBase" id="RU000577"/>
    </source>
</evidence>
<dbReference type="Gene3D" id="1.10.1750.10">
    <property type="match status" value="1"/>
</dbReference>
<dbReference type="CDD" id="cd00009">
    <property type="entry name" value="AAA"/>
    <property type="match status" value="1"/>
</dbReference>
<dbReference type="InterPro" id="IPR013317">
    <property type="entry name" value="DnaA_dom"/>
</dbReference>
<gene>
    <name evidence="8" type="primary">dnaA</name>
    <name evidence="14" type="ORF">UR67_C0005G0052</name>
</gene>
<dbReference type="InterPro" id="IPR013159">
    <property type="entry name" value="DnaA_C"/>
</dbReference>
<dbReference type="Proteomes" id="UP000034581">
    <property type="component" value="Unassembled WGS sequence"/>
</dbReference>
<feature type="binding site" evidence="8">
    <location>
        <position position="157"/>
    </location>
    <ligand>
        <name>ATP</name>
        <dbReference type="ChEBI" id="CHEBI:30616"/>
    </ligand>
</feature>
<feature type="region of interest" description="Domain I, interacts with DnaA modulators" evidence="8">
    <location>
        <begin position="1"/>
        <end position="86"/>
    </location>
</feature>
<protein>
    <recommendedName>
        <fullName evidence="8 9">Chromosomal replication initiator protein DnaA</fullName>
    </recommendedName>
</protein>
<dbReference type="SUPFAM" id="SSF48295">
    <property type="entry name" value="TrpR-like"/>
    <property type="match status" value="1"/>
</dbReference>
<dbReference type="GO" id="GO:0005524">
    <property type="term" value="F:ATP binding"/>
    <property type="evidence" value="ECO:0007669"/>
    <property type="project" value="UniProtKB-UniRule"/>
</dbReference>
<accession>A0A0G0BJD0</accession>
<dbReference type="InterPro" id="IPR001957">
    <property type="entry name" value="Chromosome_initiator_DnaA"/>
</dbReference>
<name>A0A0G0BJD0_UNCC3</name>
<dbReference type="PANTHER" id="PTHR30050">
    <property type="entry name" value="CHROMOSOMAL REPLICATION INITIATOR PROTEIN DNAA"/>
    <property type="match status" value="1"/>
</dbReference>
<evidence type="ECO:0000256" key="1">
    <source>
        <dbReference type="ARBA" id="ARBA00006583"/>
    </source>
</evidence>
<keyword evidence="4 8" id="KW-0547">Nucleotide-binding</keyword>
<comment type="subcellular location">
    <subcellularLocation>
        <location evidence="8">Cytoplasm</location>
    </subcellularLocation>
</comment>
<dbReference type="Gene3D" id="3.40.50.300">
    <property type="entry name" value="P-loop containing nucleotide triphosphate hydrolases"/>
    <property type="match status" value="1"/>
</dbReference>
<dbReference type="CDD" id="cd06571">
    <property type="entry name" value="Bac_DnaA_C"/>
    <property type="match status" value="1"/>
</dbReference>
<dbReference type="GO" id="GO:0003688">
    <property type="term" value="F:DNA replication origin binding"/>
    <property type="evidence" value="ECO:0007669"/>
    <property type="project" value="UniProtKB-UniRule"/>
</dbReference>
<dbReference type="EMBL" id="LBQB01000005">
    <property type="protein sequence ID" value="KKP69563.1"/>
    <property type="molecule type" value="Genomic_DNA"/>
</dbReference>
<evidence type="ECO:0000259" key="12">
    <source>
        <dbReference type="SMART" id="SM00382"/>
    </source>
</evidence>
<keyword evidence="6 8" id="KW-0446">Lipid-binding</keyword>
<dbReference type="SUPFAM" id="SSF52540">
    <property type="entry name" value="P-loop containing nucleoside triphosphate hydrolases"/>
    <property type="match status" value="1"/>
</dbReference>
<feature type="region of interest" description="Domain III, AAA+ region" evidence="8">
    <location>
        <begin position="110"/>
        <end position="326"/>
    </location>
</feature>
<dbReference type="Pfam" id="PF08299">
    <property type="entry name" value="Bac_DnaA_C"/>
    <property type="match status" value="1"/>
</dbReference>
<evidence type="ECO:0000256" key="8">
    <source>
        <dbReference type="HAMAP-Rule" id="MF_00377"/>
    </source>
</evidence>
<dbReference type="GO" id="GO:0005737">
    <property type="term" value="C:cytoplasm"/>
    <property type="evidence" value="ECO:0007669"/>
    <property type="project" value="UniProtKB-SubCell"/>
</dbReference>
<feature type="domain" description="AAA+ ATPase" evidence="12">
    <location>
        <begin position="143"/>
        <end position="277"/>
    </location>
</feature>
<dbReference type="GO" id="GO:0006270">
    <property type="term" value="P:DNA replication initiation"/>
    <property type="evidence" value="ECO:0007669"/>
    <property type="project" value="UniProtKB-UniRule"/>
</dbReference>
<dbReference type="GO" id="GO:0005886">
    <property type="term" value="C:plasma membrane"/>
    <property type="evidence" value="ECO:0007669"/>
    <property type="project" value="TreeGrafter"/>
</dbReference>
<dbReference type="HAMAP" id="MF_00377">
    <property type="entry name" value="DnaA_bact"/>
    <property type="match status" value="1"/>
</dbReference>
<dbReference type="Pfam" id="PF00308">
    <property type="entry name" value="Bac_DnaA"/>
    <property type="match status" value="1"/>
</dbReference>
<evidence type="ECO:0000313" key="15">
    <source>
        <dbReference type="Proteomes" id="UP000034581"/>
    </source>
</evidence>
<dbReference type="Gene3D" id="3.30.300.180">
    <property type="match status" value="1"/>
</dbReference>
<keyword evidence="2 8" id="KW-0963">Cytoplasm</keyword>
<comment type="caution">
    <text evidence="14">The sequence shown here is derived from an EMBL/GenBank/DDBJ whole genome shotgun (WGS) entry which is preliminary data.</text>
</comment>
<feature type="domain" description="Chromosomal replication initiator DnaA C-terminal" evidence="13">
    <location>
        <begin position="354"/>
        <end position="423"/>
    </location>
</feature>
<dbReference type="NCBIfam" id="TIGR00362">
    <property type="entry name" value="DnaA"/>
    <property type="match status" value="1"/>
</dbReference>
<feature type="binding site" evidence="8">
    <location>
        <position position="158"/>
    </location>
    <ligand>
        <name>ATP</name>
        <dbReference type="ChEBI" id="CHEBI:30616"/>
    </ligand>
</feature>
<keyword evidence="5 8" id="KW-0067">ATP-binding</keyword>
<organism evidence="14 15">
    <name type="scientific">candidate division CPR3 bacterium GW2011_GWF2_35_18</name>
    <dbReference type="NCBI Taxonomy" id="1618350"/>
    <lineage>
        <taxon>Bacteria</taxon>
        <taxon>Bacteria division CPR3</taxon>
    </lineage>
</organism>
<dbReference type="InterPro" id="IPR038454">
    <property type="entry name" value="DnaA_N_sf"/>
</dbReference>
<sequence length="447" mass="51908">MNTQKIWQKILSDLKISISPAIYKTWFKDLRLKEIVNSNVYIYCPNHYTKEVLEKNNYLEILEDVCITSFEKDLHVLLEVKEEIKQTQVKTPFFNNTYEPSNFLYKEKPLINQKYFFSTFVIGPSNNLAVAAAKAITENPGRVYNPFFIYGGVGLGKTHLICSIGNEILKNDPQKKIFYLSSEKFTNELIIAIQKNQTSVFREKYRQADVLIIDDIQFFAGKEASQEEFFHTFNTLYSENKQIILTSDKPPREINKLEERLVSRFEGGLTVDVQPPDYETRMAILNAKCEEKNIHLNQVVVQYIAENVTENVRKLEGVLSQLTTIALFQRKEVTIEDAQKLLGKRVEKNQKRITPEVITTTVSEFYGITIKDLKGKSRKANFVVPRQTLAYLLRKEVNMPLTQIGEYLGHRDHTTIMYSIEKTENEVKDINSNKYHEIISLKKILFN</sequence>
<dbReference type="PATRIC" id="fig|1618350.3.peg.787"/>
<dbReference type="PRINTS" id="PR00051">
    <property type="entry name" value="DNAA"/>
</dbReference>
<evidence type="ECO:0000256" key="2">
    <source>
        <dbReference type="ARBA" id="ARBA00022490"/>
    </source>
</evidence>
<reference evidence="14 15" key="1">
    <citation type="journal article" date="2015" name="Nature">
        <title>rRNA introns, odd ribosomes, and small enigmatic genomes across a large radiation of phyla.</title>
        <authorList>
            <person name="Brown C.T."/>
            <person name="Hug L.A."/>
            <person name="Thomas B.C."/>
            <person name="Sharon I."/>
            <person name="Castelle C.J."/>
            <person name="Singh A."/>
            <person name="Wilkins M.J."/>
            <person name="Williams K.H."/>
            <person name="Banfield J.F."/>
        </authorList>
    </citation>
    <scope>NUCLEOTIDE SEQUENCE [LARGE SCALE GENOMIC DNA]</scope>
</reference>
<dbReference type="GO" id="GO:0006275">
    <property type="term" value="P:regulation of DNA replication"/>
    <property type="evidence" value="ECO:0007669"/>
    <property type="project" value="UniProtKB-UniRule"/>
</dbReference>
<dbReference type="PANTHER" id="PTHR30050:SF2">
    <property type="entry name" value="CHROMOSOMAL REPLICATION INITIATOR PROTEIN DNAA"/>
    <property type="match status" value="1"/>
</dbReference>
<comment type="similarity">
    <text evidence="1 8 11">Belongs to the DnaA family.</text>
</comment>
<dbReference type="InterPro" id="IPR024633">
    <property type="entry name" value="DnaA_N_dom"/>
</dbReference>